<dbReference type="Gene3D" id="1.25.40.20">
    <property type="entry name" value="Ankyrin repeat-containing domain"/>
    <property type="match status" value="1"/>
</dbReference>
<keyword evidence="4" id="KW-1185">Reference proteome</keyword>
<proteinExistence type="predicted"/>
<gene>
    <name evidence="3" type="ORF">sL5_10440</name>
</gene>
<evidence type="ECO:0000313" key="3">
    <source>
        <dbReference type="EMBL" id="GHM60051.1"/>
    </source>
</evidence>
<dbReference type="AlphaFoldDB" id="A0A8J3HQK7"/>
<reference evidence="3 4" key="1">
    <citation type="journal article" date="2021" name="Microb. Ecol.">
        <title>Candidatus Mesenet longicola: Novel Endosymbionts of Brontispa longissima that Induce Cytoplasmic Incompatibility.</title>
        <authorList>
            <person name="Takano S."/>
            <person name="Gotoh Y."/>
            <person name="Hayashi T."/>
        </authorList>
    </citation>
    <scope>NUCLEOTIDE SEQUENCE [LARGE SCALE GENOMIC DNA]</scope>
    <source>
        <strain evidence="3">L5</strain>
    </source>
</reference>
<keyword evidence="1" id="KW-0143">Chaperone</keyword>
<dbReference type="SMART" id="SM00248">
    <property type="entry name" value="ANK"/>
    <property type="match status" value="2"/>
</dbReference>
<sequence>MLVNHYEVLGVDRNTTEDEIRKAYYTLSKKYHPDKVLSEKEHEILAKINQNKTLSSLEEEEKKQIEEKTNKFLEIQKTYEILSNPEEKKKYDEALEKQQFRKRFYTYDNNRDYLKSCVDLLKQGNFKKVIDSLERGQTSLDGILKVPADPKEGESYTILHWAAENGRLDIFEALKPYIEARHIKDYEYMNNVAPLHYALAKGNVGIVEFILSMPSIDVNDIEYIRRGKEDCPGSSHKCRKLRPIVYAN</sequence>
<dbReference type="InterPro" id="IPR036770">
    <property type="entry name" value="Ankyrin_rpt-contain_sf"/>
</dbReference>
<dbReference type="PRINTS" id="PR00625">
    <property type="entry name" value="JDOMAIN"/>
</dbReference>
<dbReference type="InterPro" id="IPR051938">
    <property type="entry name" value="Apopto_cytoskel_mod"/>
</dbReference>
<dbReference type="CDD" id="cd06257">
    <property type="entry name" value="DnaJ"/>
    <property type="match status" value="1"/>
</dbReference>
<dbReference type="PANTHER" id="PTHR44145">
    <property type="entry name" value="DNAJ HOMOLOG SUBFAMILY A MEMBER 3, MITOCHONDRIAL"/>
    <property type="match status" value="1"/>
</dbReference>
<name>A0A8J3HQK7_9RICK</name>
<evidence type="ECO:0000313" key="4">
    <source>
        <dbReference type="Proteomes" id="UP000637906"/>
    </source>
</evidence>
<dbReference type="InterPro" id="IPR036869">
    <property type="entry name" value="J_dom_sf"/>
</dbReference>
<dbReference type="InterPro" id="IPR002110">
    <property type="entry name" value="Ankyrin_rpt"/>
</dbReference>
<dbReference type="SMART" id="SM00271">
    <property type="entry name" value="DnaJ"/>
    <property type="match status" value="1"/>
</dbReference>
<dbReference type="SUPFAM" id="SSF46565">
    <property type="entry name" value="Chaperone J-domain"/>
    <property type="match status" value="1"/>
</dbReference>
<evidence type="ECO:0000259" key="2">
    <source>
        <dbReference type="PROSITE" id="PS50076"/>
    </source>
</evidence>
<dbReference type="EMBL" id="BNGU01000064">
    <property type="protein sequence ID" value="GHM60051.1"/>
    <property type="molecule type" value="Genomic_DNA"/>
</dbReference>
<dbReference type="Pfam" id="PF00226">
    <property type="entry name" value="DnaJ"/>
    <property type="match status" value="1"/>
</dbReference>
<accession>A0A8J3HQK7</accession>
<dbReference type="Pfam" id="PF12796">
    <property type="entry name" value="Ank_2"/>
    <property type="match status" value="1"/>
</dbReference>
<comment type="caution">
    <text evidence="3">The sequence shown here is derived from an EMBL/GenBank/DDBJ whole genome shotgun (WGS) entry which is preliminary data.</text>
</comment>
<evidence type="ECO:0000256" key="1">
    <source>
        <dbReference type="ARBA" id="ARBA00023186"/>
    </source>
</evidence>
<organism evidence="3 4">
    <name type="scientific">Candidatus Mesenet longicola</name>
    <dbReference type="NCBI Taxonomy" id="1892558"/>
    <lineage>
        <taxon>Bacteria</taxon>
        <taxon>Pseudomonadati</taxon>
        <taxon>Pseudomonadota</taxon>
        <taxon>Alphaproteobacteria</taxon>
        <taxon>Rickettsiales</taxon>
        <taxon>Anaplasmataceae</taxon>
        <taxon>Candidatus Mesenet</taxon>
    </lineage>
</organism>
<dbReference type="InterPro" id="IPR001623">
    <property type="entry name" value="DnaJ_domain"/>
</dbReference>
<dbReference type="SUPFAM" id="SSF48403">
    <property type="entry name" value="Ankyrin repeat"/>
    <property type="match status" value="1"/>
</dbReference>
<dbReference type="Gene3D" id="1.10.287.110">
    <property type="entry name" value="DnaJ domain"/>
    <property type="match status" value="1"/>
</dbReference>
<dbReference type="PROSITE" id="PS50076">
    <property type="entry name" value="DNAJ_2"/>
    <property type="match status" value="1"/>
</dbReference>
<protein>
    <recommendedName>
        <fullName evidence="2">J domain-containing protein</fullName>
    </recommendedName>
</protein>
<dbReference type="PANTHER" id="PTHR44145:SF3">
    <property type="entry name" value="DNAJ HOMOLOG SUBFAMILY A MEMBER 3, MITOCHONDRIAL"/>
    <property type="match status" value="1"/>
</dbReference>
<feature type="domain" description="J" evidence="2">
    <location>
        <begin position="4"/>
        <end position="95"/>
    </location>
</feature>
<dbReference type="Proteomes" id="UP000637906">
    <property type="component" value="Unassembled WGS sequence"/>
</dbReference>